<feature type="chain" id="PRO_5014158452" evidence="1">
    <location>
        <begin position="20"/>
        <end position="176"/>
    </location>
</feature>
<dbReference type="EMBL" id="PJNI01000007">
    <property type="protein sequence ID" value="PKR80963.1"/>
    <property type="molecule type" value="Genomic_DNA"/>
</dbReference>
<reference evidence="2 3" key="1">
    <citation type="submission" date="2017-12" db="EMBL/GenBank/DDBJ databases">
        <title>The draft genome sequence of Brumimicrobium saltpan LHR20.</title>
        <authorList>
            <person name="Do Z.-J."/>
            <person name="Luo H.-R."/>
        </authorList>
    </citation>
    <scope>NUCLEOTIDE SEQUENCE [LARGE SCALE GENOMIC DNA]</scope>
    <source>
        <strain evidence="2 3">LHR20</strain>
    </source>
</reference>
<feature type="signal peptide" evidence="1">
    <location>
        <begin position="1"/>
        <end position="19"/>
    </location>
</feature>
<keyword evidence="1" id="KW-0732">Signal</keyword>
<dbReference type="Proteomes" id="UP000236654">
    <property type="component" value="Unassembled WGS sequence"/>
</dbReference>
<comment type="caution">
    <text evidence="2">The sequence shown here is derived from an EMBL/GenBank/DDBJ whole genome shotgun (WGS) entry which is preliminary data.</text>
</comment>
<evidence type="ECO:0000313" key="2">
    <source>
        <dbReference type="EMBL" id="PKR80963.1"/>
    </source>
</evidence>
<evidence type="ECO:0000313" key="3">
    <source>
        <dbReference type="Proteomes" id="UP000236654"/>
    </source>
</evidence>
<gene>
    <name evidence="2" type="ORF">CW751_07295</name>
</gene>
<proteinExistence type="predicted"/>
<evidence type="ECO:0000256" key="1">
    <source>
        <dbReference type="SAM" id="SignalP"/>
    </source>
</evidence>
<sequence>MKKTLHTFLLICLSCNLLGQGGNCDSTYTFAFIKDDKVGPMIMNGYTVIVKTNTGENIEFSPTPITYLDNDSLVIDNDLGYIKTKDLLCDSSTVMTYKYKDFEVSFKCAPLCQWGFMDFGVYIYHFSNYGQLKRFKKAKRAIVHPINTWELKKEDFPLTLVALDTEEFTLELEIIK</sequence>
<name>A0A2I0R310_9FLAO</name>
<accession>A0A2I0R310</accession>
<keyword evidence="3" id="KW-1185">Reference proteome</keyword>
<dbReference type="AlphaFoldDB" id="A0A2I0R310"/>
<protein>
    <submittedName>
        <fullName evidence="2">Uncharacterized protein</fullName>
    </submittedName>
</protein>
<organism evidence="2 3">
    <name type="scientific">Brumimicrobium salinarum</name>
    <dbReference type="NCBI Taxonomy" id="2058658"/>
    <lineage>
        <taxon>Bacteria</taxon>
        <taxon>Pseudomonadati</taxon>
        <taxon>Bacteroidota</taxon>
        <taxon>Flavobacteriia</taxon>
        <taxon>Flavobacteriales</taxon>
        <taxon>Crocinitomicaceae</taxon>
        <taxon>Brumimicrobium</taxon>
    </lineage>
</organism>